<dbReference type="EMBL" id="AAWS01000007">
    <property type="protein sequence ID" value="EAY30220.1"/>
    <property type="molecule type" value="Genomic_DNA"/>
</dbReference>
<protein>
    <recommendedName>
        <fullName evidence="1">DUF7738 domain-containing protein</fullName>
    </recommendedName>
</protein>
<reference evidence="2 3" key="1">
    <citation type="submission" date="2007-01" db="EMBL/GenBank/DDBJ databases">
        <authorList>
            <person name="Haygood M."/>
            <person name="Podell S."/>
            <person name="Anderson C."/>
            <person name="Hopkinson B."/>
            <person name="Roe K."/>
            <person name="Barbeau K."/>
            <person name="Gaasterland T."/>
            <person name="Ferriera S."/>
            <person name="Johnson J."/>
            <person name="Kravitz S."/>
            <person name="Beeson K."/>
            <person name="Sutton G."/>
            <person name="Rogers Y.-H."/>
            <person name="Friedman R."/>
            <person name="Frazier M."/>
            <person name="Venter J.C."/>
        </authorList>
    </citation>
    <scope>NUCLEOTIDE SEQUENCE [LARGE SCALE GENOMIC DNA]</scope>
    <source>
        <strain evidence="2 3">ATCC 23134</strain>
    </source>
</reference>
<name>A1ZGV1_MICM2</name>
<feature type="domain" description="DUF7738" evidence="1">
    <location>
        <begin position="25"/>
        <end position="151"/>
    </location>
</feature>
<dbReference type="Pfam" id="PF24880">
    <property type="entry name" value="DUF7738"/>
    <property type="match status" value="1"/>
</dbReference>
<keyword evidence="3" id="KW-1185">Reference proteome</keyword>
<dbReference type="AlphaFoldDB" id="A1ZGV1"/>
<evidence type="ECO:0000313" key="2">
    <source>
        <dbReference type="EMBL" id="EAY30220.1"/>
    </source>
</evidence>
<accession>A1ZGV1</accession>
<gene>
    <name evidence="2" type="ORF">M23134_08042</name>
</gene>
<evidence type="ECO:0000313" key="3">
    <source>
        <dbReference type="Proteomes" id="UP000004095"/>
    </source>
</evidence>
<dbReference type="InterPro" id="IPR056640">
    <property type="entry name" value="DUF7738"/>
</dbReference>
<dbReference type="Proteomes" id="UP000004095">
    <property type="component" value="Unassembled WGS sequence"/>
</dbReference>
<proteinExistence type="predicted"/>
<sequence length="215" mass="24651">MLLWLSMSTNGIGQANLPKRMTITLNTHTHSIYINGQTILQPFDLKQINQILGKPSRTETHTRKVRFERRGYRSIPPTSEMVDMTEYYYIYDQWGLMFVKSNSLVKAKPLKLIVFFHNPRIFTNTRAFKYHPQVAFTGTFTLNTQVLSPSQKAVPEGVNEQSQGFTQWGILWGATSIGTVIDRLYSAKASPHLMIYLDAGKTQRISYIKVISKSR</sequence>
<evidence type="ECO:0000259" key="1">
    <source>
        <dbReference type="Pfam" id="PF24880"/>
    </source>
</evidence>
<organism evidence="2 3">
    <name type="scientific">Microscilla marina ATCC 23134</name>
    <dbReference type="NCBI Taxonomy" id="313606"/>
    <lineage>
        <taxon>Bacteria</taxon>
        <taxon>Pseudomonadati</taxon>
        <taxon>Bacteroidota</taxon>
        <taxon>Cytophagia</taxon>
        <taxon>Cytophagales</taxon>
        <taxon>Microscillaceae</taxon>
        <taxon>Microscilla</taxon>
    </lineage>
</organism>
<comment type="caution">
    <text evidence="2">The sequence shown here is derived from an EMBL/GenBank/DDBJ whole genome shotgun (WGS) entry which is preliminary data.</text>
</comment>